<keyword evidence="1" id="KW-0597">Phosphoprotein</keyword>
<proteinExistence type="predicted"/>
<keyword evidence="2" id="KW-1277">Toxin-antitoxin system</keyword>
<keyword evidence="3" id="KW-0540">Nuclease</keyword>
<dbReference type="GO" id="GO:0016787">
    <property type="term" value="F:hydrolase activity"/>
    <property type="evidence" value="ECO:0007669"/>
    <property type="project" value="UniProtKB-KW"/>
</dbReference>
<organism evidence="6">
    <name type="scientific">hydrothermal vent metagenome</name>
    <dbReference type="NCBI Taxonomy" id="652676"/>
    <lineage>
        <taxon>unclassified sequences</taxon>
        <taxon>metagenomes</taxon>
        <taxon>ecological metagenomes</taxon>
    </lineage>
</organism>
<name>A0A1W1C7U2_9ZZZZ</name>
<dbReference type="GO" id="GO:0110001">
    <property type="term" value="C:toxin-antitoxin complex"/>
    <property type="evidence" value="ECO:0007669"/>
    <property type="project" value="InterPro"/>
</dbReference>
<dbReference type="InterPro" id="IPR008201">
    <property type="entry name" value="HepT-like"/>
</dbReference>
<dbReference type="GO" id="GO:0004540">
    <property type="term" value="F:RNA nuclease activity"/>
    <property type="evidence" value="ECO:0007669"/>
    <property type="project" value="InterPro"/>
</dbReference>
<evidence type="ECO:0000256" key="3">
    <source>
        <dbReference type="ARBA" id="ARBA00022722"/>
    </source>
</evidence>
<dbReference type="InterPro" id="IPR051813">
    <property type="entry name" value="HepT_RNase_toxin"/>
</dbReference>
<keyword evidence="4" id="KW-0547">Nucleotide-binding</keyword>
<reference evidence="6" key="1">
    <citation type="submission" date="2016-10" db="EMBL/GenBank/DDBJ databases">
        <authorList>
            <person name="de Groot N.N."/>
        </authorList>
    </citation>
    <scope>NUCLEOTIDE SEQUENCE</scope>
</reference>
<keyword evidence="5" id="KW-0378">Hydrolase</keyword>
<dbReference type="PANTHER" id="PTHR34139">
    <property type="entry name" value="UPF0331 PROTEIN MJ0127"/>
    <property type="match status" value="1"/>
</dbReference>
<dbReference type="PANTHER" id="PTHR34139:SF1">
    <property type="entry name" value="RNASE MJ1380-RELATED"/>
    <property type="match status" value="1"/>
</dbReference>
<sequence>MSKRDISFYVVDIFIAIDKINRYTSGFTNPQELLYDEMSWDATIRELEIIGEATKHLLKAEIIPKNYRRIVDFRNQINHAYFGIDENIVWDVVTDKLNIYRDDLKSVVVSKNIYLNDAIEKMRTDKFCNDFTLKVLQQLEQLWSE</sequence>
<dbReference type="Pfam" id="PF01934">
    <property type="entry name" value="HepT-like"/>
    <property type="match status" value="1"/>
</dbReference>
<evidence type="ECO:0008006" key="7">
    <source>
        <dbReference type="Google" id="ProtNLM"/>
    </source>
</evidence>
<evidence type="ECO:0000313" key="6">
    <source>
        <dbReference type="EMBL" id="SFV61836.1"/>
    </source>
</evidence>
<dbReference type="AlphaFoldDB" id="A0A1W1C7U2"/>
<dbReference type="EMBL" id="FPHE01000108">
    <property type="protein sequence ID" value="SFV61836.1"/>
    <property type="molecule type" value="Genomic_DNA"/>
</dbReference>
<gene>
    <name evidence="6" type="ORF">MNB_SV-12-951</name>
</gene>
<evidence type="ECO:0000256" key="2">
    <source>
        <dbReference type="ARBA" id="ARBA00022649"/>
    </source>
</evidence>
<evidence type="ECO:0000256" key="1">
    <source>
        <dbReference type="ARBA" id="ARBA00022553"/>
    </source>
</evidence>
<dbReference type="GO" id="GO:0000166">
    <property type="term" value="F:nucleotide binding"/>
    <property type="evidence" value="ECO:0007669"/>
    <property type="project" value="UniProtKB-KW"/>
</dbReference>
<accession>A0A1W1C7U2</accession>
<evidence type="ECO:0000256" key="5">
    <source>
        <dbReference type="ARBA" id="ARBA00022801"/>
    </source>
</evidence>
<evidence type="ECO:0000256" key="4">
    <source>
        <dbReference type="ARBA" id="ARBA00022741"/>
    </source>
</evidence>
<protein>
    <recommendedName>
        <fullName evidence="7">DUF86 domain-containing protein</fullName>
    </recommendedName>
</protein>